<sequence>MIWQIIAIPLISAGIGYMTNVVAIRLLFWPKKPIRIMFFEIYGLLPKRQAEIAAQLGQLVEEQLLSIDDLFDRIDTPETYSRLSSELSHIVRGKLYALLPRIIPGKVSALIVDNLDRILQQEAPAIFKQLLTTGRDYLNEEVQIKQIVENRVMALDLDELEMMIRGVSGTEIRFIELLGGILGFIIGLVQLFIISLTT</sequence>
<organism evidence="7 8">
    <name type="scientific">Syntrophomonas wolfei subsp. wolfei (strain DSM 2245B / Goettingen)</name>
    <dbReference type="NCBI Taxonomy" id="335541"/>
    <lineage>
        <taxon>Bacteria</taxon>
        <taxon>Bacillati</taxon>
        <taxon>Bacillota</taxon>
        <taxon>Clostridia</taxon>
        <taxon>Eubacteriales</taxon>
        <taxon>Syntrophomonadaceae</taxon>
        <taxon>Syntrophomonas</taxon>
    </lineage>
</organism>
<keyword evidence="8" id="KW-1185">Reference proteome</keyword>
<evidence type="ECO:0000313" key="8">
    <source>
        <dbReference type="Proteomes" id="UP000001968"/>
    </source>
</evidence>
<dbReference type="AlphaFoldDB" id="Q0AY06"/>
<comment type="subcellular location">
    <subcellularLocation>
        <location evidence="1">Endomembrane system</location>
    </subcellularLocation>
</comment>
<dbReference type="PANTHER" id="PTHR35791:SF1">
    <property type="entry name" value="UPF0754 MEMBRANE PROTEIN YHEB"/>
    <property type="match status" value="1"/>
</dbReference>
<feature type="transmembrane region" description="Helical" evidence="6">
    <location>
        <begin position="6"/>
        <end position="28"/>
    </location>
</feature>
<evidence type="ECO:0000256" key="4">
    <source>
        <dbReference type="ARBA" id="ARBA00022989"/>
    </source>
</evidence>
<evidence type="ECO:0000313" key="7">
    <source>
        <dbReference type="EMBL" id="ABI68398.1"/>
    </source>
</evidence>
<dbReference type="Pfam" id="PF04286">
    <property type="entry name" value="DUF445"/>
    <property type="match status" value="2"/>
</dbReference>
<keyword evidence="4 6" id="KW-1133">Transmembrane helix</keyword>
<dbReference type="STRING" id="335541.Swol_1088"/>
<dbReference type="HOGENOM" id="CLU_042384_1_1_9"/>
<dbReference type="EMBL" id="CP000448">
    <property type="protein sequence ID" value="ABI68398.1"/>
    <property type="molecule type" value="Genomic_DNA"/>
</dbReference>
<proteinExistence type="inferred from homology"/>
<comment type="similarity">
    <text evidence="2">Belongs to the UPF0754 family.</text>
</comment>
<gene>
    <name evidence="7" type="ordered locus">Swol_1088</name>
</gene>
<accession>Q0AY06</accession>
<feature type="transmembrane region" description="Helical" evidence="6">
    <location>
        <begin position="174"/>
        <end position="196"/>
    </location>
</feature>
<dbReference type="PANTHER" id="PTHR35791">
    <property type="entry name" value="UPF0754 MEMBRANE PROTEIN YHEB"/>
    <property type="match status" value="1"/>
</dbReference>
<protein>
    <recommendedName>
        <fullName evidence="9">DUF445 domain-containing protein</fullName>
    </recommendedName>
</protein>
<dbReference type="Proteomes" id="UP000001968">
    <property type="component" value="Chromosome"/>
</dbReference>
<evidence type="ECO:0000256" key="3">
    <source>
        <dbReference type="ARBA" id="ARBA00022692"/>
    </source>
</evidence>
<reference evidence="8" key="1">
    <citation type="journal article" date="2010" name="Environ. Microbiol.">
        <title>The genome of Syntrophomonas wolfei: new insights into syntrophic metabolism and biohydrogen production.</title>
        <authorList>
            <person name="Sieber J.R."/>
            <person name="Sims D.R."/>
            <person name="Han C."/>
            <person name="Kim E."/>
            <person name="Lykidis A."/>
            <person name="Lapidus A.L."/>
            <person name="McDonnald E."/>
            <person name="Rohlin L."/>
            <person name="Culley D.E."/>
            <person name="Gunsalus R."/>
            <person name="McInerney M.J."/>
        </authorList>
    </citation>
    <scope>NUCLEOTIDE SEQUENCE [LARGE SCALE GENOMIC DNA]</scope>
    <source>
        <strain evidence="8">DSM 2245B / Goettingen</strain>
    </source>
</reference>
<dbReference type="eggNOG" id="COG4399">
    <property type="taxonomic scope" value="Bacteria"/>
</dbReference>
<keyword evidence="3 6" id="KW-0812">Transmembrane</keyword>
<name>Q0AY06_SYNWW</name>
<keyword evidence="5 6" id="KW-0472">Membrane</keyword>
<dbReference type="GO" id="GO:0012505">
    <property type="term" value="C:endomembrane system"/>
    <property type="evidence" value="ECO:0007669"/>
    <property type="project" value="UniProtKB-SubCell"/>
</dbReference>
<dbReference type="OrthoDB" id="9787430at2"/>
<dbReference type="InterPro" id="IPR007383">
    <property type="entry name" value="DUF445"/>
</dbReference>
<evidence type="ECO:0000256" key="2">
    <source>
        <dbReference type="ARBA" id="ARBA00008053"/>
    </source>
</evidence>
<evidence type="ECO:0008006" key="9">
    <source>
        <dbReference type="Google" id="ProtNLM"/>
    </source>
</evidence>
<evidence type="ECO:0000256" key="1">
    <source>
        <dbReference type="ARBA" id="ARBA00004308"/>
    </source>
</evidence>
<evidence type="ECO:0000256" key="6">
    <source>
        <dbReference type="SAM" id="Phobius"/>
    </source>
</evidence>
<dbReference type="KEGG" id="swo:Swol_1088"/>
<dbReference type="RefSeq" id="WP_011640502.1">
    <property type="nucleotide sequence ID" value="NC_008346.1"/>
</dbReference>
<evidence type="ECO:0000256" key="5">
    <source>
        <dbReference type="ARBA" id="ARBA00023136"/>
    </source>
</evidence>